<dbReference type="Pfam" id="PF00117">
    <property type="entry name" value="GATase"/>
    <property type="match status" value="1"/>
</dbReference>
<dbReference type="PROSITE" id="PS51273">
    <property type="entry name" value="GATASE_TYPE_1"/>
    <property type="match status" value="1"/>
</dbReference>
<dbReference type="eggNOG" id="COG0518">
    <property type="taxonomic scope" value="Bacteria"/>
</dbReference>
<dbReference type="InterPro" id="IPR029062">
    <property type="entry name" value="Class_I_gatase-like"/>
</dbReference>
<reference evidence="2" key="1">
    <citation type="submission" date="2008-06" db="EMBL/GenBank/DDBJ databases">
        <title>Complete sequence of Chlorobaculum parvum NCIB 8327.</title>
        <authorList>
            <consortium name="US DOE Joint Genome Institute"/>
            <person name="Lucas S."/>
            <person name="Copeland A."/>
            <person name="Lapidus A."/>
            <person name="Glavina del Rio T."/>
            <person name="Dalin E."/>
            <person name="Tice H."/>
            <person name="Bruce D."/>
            <person name="Goodwin L."/>
            <person name="Pitluck S."/>
            <person name="Schmutz J."/>
            <person name="Larimer F."/>
            <person name="Land M."/>
            <person name="Hauser L."/>
            <person name="Kyrpides N."/>
            <person name="Mikhailova N."/>
            <person name="Zhao F."/>
            <person name="Li T."/>
            <person name="Liu Z."/>
            <person name="Overmann J."/>
            <person name="Bryant D.A."/>
            <person name="Richardson P."/>
        </authorList>
    </citation>
    <scope>NUCLEOTIDE SEQUENCE [LARGE SCALE GENOMIC DNA]</scope>
    <source>
        <strain evidence="2">NCIB 8327</strain>
    </source>
</reference>
<dbReference type="AlphaFoldDB" id="B3QMM4"/>
<keyword evidence="2" id="KW-0315">Glutamine amidotransferase</keyword>
<dbReference type="RefSeq" id="WP_012502010.1">
    <property type="nucleotide sequence ID" value="NC_011027.1"/>
</dbReference>
<dbReference type="KEGG" id="cpc:Cpar_0760"/>
<dbReference type="OrthoDB" id="9807137at2"/>
<evidence type="ECO:0000313" key="2">
    <source>
        <dbReference type="EMBL" id="ACF11177.1"/>
    </source>
</evidence>
<accession>B3QMM4</accession>
<dbReference type="STRING" id="517417.Cpar_0760"/>
<dbReference type="SUPFAM" id="SSF52317">
    <property type="entry name" value="Class I glutamine amidotransferase-like"/>
    <property type="match status" value="1"/>
</dbReference>
<organism evidence="2 3">
    <name type="scientific">Chlorobaculum parvum (strain DSM 263 / NCIMB 8327)</name>
    <name type="common">Chlorobium vibrioforme subsp. thiosulfatophilum</name>
    <dbReference type="NCBI Taxonomy" id="517417"/>
    <lineage>
        <taxon>Bacteria</taxon>
        <taxon>Pseudomonadati</taxon>
        <taxon>Chlorobiota</taxon>
        <taxon>Chlorobiia</taxon>
        <taxon>Chlorobiales</taxon>
        <taxon>Chlorobiaceae</taxon>
        <taxon>Chlorobaculum</taxon>
    </lineage>
</organism>
<dbReference type="PANTHER" id="PTHR42695:SF5">
    <property type="entry name" value="GLUTAMINE AMIDOTRANSFERASE YLR126C-RELATED"/>
    <property type="match status" value="1"/>
</dbReference>
<feature type="domain" description="Glutamine amidotransferase" evidence="1">
    <location>
        <begin position="23"/>
        <end position="195"/>
    </location>
</feature>
<keyword evidence="3" id="KW-1185">Reference proteome</keyword>
<dbReference type="HOGENOM" id="CLU_054974_4_1_10"/>
<dbReference type="Gene3D" id="3.40.50.880">
    <property type="match status" value="1"/>
</dbReference>
<proteinExistence type="predicted"/>
<dbReference type="NCBIfam" id="NF006562">
    <property type="entry name" value="PRK09065.1"/>
    <property type="match status" value="1"/>
</dbReference>
<dbReference type="GO" id="GO:0005829">
    <property type="term" value="C:cytosol"/>
    <property type="evidence" value="ECO:0007669"/>
    <property type="project" value="TreeGrafter"/>
</dbReference>
<protein>
    <submittedName>
        <fullName evidence="2">Glutamine amidotransferase class-I</fullName>
    </submittedName>
</protein>
<name>B3QMM4_CHLP8</name>
<dbReference type="GO" id="GO:0016740">
    <property type="term" value="F:transferase activity"/>
    <property type="evidence" value="ECO:0007669"/>
    <property type="project" value="UniProtKB-KW"/>
</dbReference>
<dbReference type="EMBL" id="CP001099">
    <property type="protein sequence ID" value="ACF11177.1"/>
    <property type="molecule type" value="Genomic_DNA"/>
</dbReference>
<gene>
    <name evidence="2" type="ordered locus">Cpar_0760</name>
</gene>
<dbReference type="PANTHER" id="PTHR42695">
    <property type="entry name" value="GLUTAMINE AMIDOTRANSFERASE YLR126C-RELATED"/>
    <property type="match status" value="1"/>
</dbReference>
<sequence>MKSLYIIKAGSTFATEVARLGDFEEWVRRGLGDVACPVAVVNAEGGEALPAPELCAGAVVTGSHAMVTDNLPWSLGIERWIRELIAVRVPFLGICYGHQLLGRAAGGEVGYHPRGREVGTVSIELTPEGQRDSLFEAIPARFVAHATHAQSVLRLPEGAVHLAFNGFESHHAFQVGESAWGVQFHPEYTREIMQTYVRDEIAGLEAVGEDAGALREVVSDAPFAGRVLTNFASFVFRTL</sequence>
<evidence type="ECO:0000313" key="3">
    <source>
        <dbReference type="Proteomes" id="UP000008811"/>
    </source>
</evidence>
<dbReference type="Proteomes" id="UP000008811">
    <property type="component" value="Chromosome"/>
</dbReference>
<dbReference type="CDD" id="cd01741">
    <property type="entry name" value="GATase1_1"/>
    <property type="match status" value="1"/>
</dbReference>
<dbReference type="InterPro" id="IPR044992">
    <property type="entry name" value="ChyE-like"/>
</dbReference>
<dbReference type="InterPro" id="IPR017926">
    <property type="entry name" value="GATASE"/>
</dbReference>
<evidence type="ECO:0000259" key="1">
    <source>
        <dbReference type="Pfam" id="PF00117"/>
    </source>
</evidence>